<feature type="binding site" evidence="4">
    <location>
        <position position="70"/>
    </location>
    <ligand>
        <name>Mg(2+)</name>
        <dbReference type="ChEBI" id="CHEBI:18420"/>
        <label>1</label>
        <note>catalytic</note>
    </ligand>
</feature>
<dbReference type="SUPFAM" id="SSF56655">
    <property type="entry name" value="Carbohydrate phosphatase"/>
    <property type="match status" value="1"/>
</dbReference>
<comment type="similarity">
    <text evidence="1">Belongs to the inositol monophosphatase superfamily.</text>
</comment>
<dbReference type="GO" id="GO:0046854">
    <property type="term" value="P:phosphatidylinositol phosphate biosynthetic process"/>
    <property type="evidence" value="ECO:0007669"/>
    <property type="project" value="InterPro"/>
</dbReference>
<reference evidence="5 6" key="1">
    <citation type="submission" date="2018-10" db="EMBL/GenBank/DDBJ databases">
        <title>Histidinibacterium lentulum gen. nov., sp. nov., a marine bacterium from the culture broth of Picochlorum sp. 122.</title>
        <authorList>
            <person name="Wang G."/>
        </authorList>
    </citation>
    <scope>NUCLEOTIDE SEQUENCE [LARGE SCALE GENOMIC DNA]</scope>
    <source>
        <strain evidence="5 6">B17</strain>
    </source>
</reference>
<keyword evidence="6" id="KW-1185">Reference proteome</keyword>
<evidence type="ECO:0000256" key="2">
    <source>
        <dbReference type="ARBA" id="ARBA00022723"/>
    </source>
</evidence>
<dbReference type="RefSeq" id="WP_123641526.1">
    <property type="nucleotide sequence ID" value="NZ_ML119083.1"/>
</dbReference>
<dbReference type="GO" id="GO:0046872">
    <property type="term" value="F:metal ion binding"/>
    <property type="evidence" value="ECO:0007669"/>
    <property type="project" value="UniProtKB-KW"/>
</dbReference>
<sequence>MRETDAEDLSLIIAAAEAAGEIACRHHGAAPKTWDKGDGQGPVTEADLEVDALLKERLTAARPGYGWLSEESAGGPDRLTSPRQFIVDPIDGTRAFIEGGRDWSHSIAVAEGGRIVAAAVFVPMRDALYSAGLNGGAAVGGTPLQVSDESRLGRANVLANRPSMAAEHWAGGEVPPVKRHFRSSLAYRLCLVAQGRFDAMLTLRPTWEWDVAAGSLIVEEAGGTVSDRTGGRPEFNRAVPQIDGIVAAGAVHGGLMAALA</sequence>
<dbReference type="Gene3D" id="3.30.540.10">
    <property type="entry name" value="Fructose-1,6-Bisphosphatase, subunit A, domain 1"/>
    <property type="match status" value="1"/>
</dbReference>
<dbReference type="PANTHER" id="PTHR20854:SF4">
    <property type="entry name" value="INOSITOL-1-MONOPHOSPHATASE-RELATED"/>
    <property type="match status" value="1"/>
</dbReference>
<dbReference type="GO" id="GO:0006020">
    <property type="term" value="P:inositol metabolic process"/>
    <property type="evidence" value="ECO:0007669"/>
    <property type="project" value="TreeGrafter"/>
</dbReference>
<organism evidence="5 6">
    <name type="scientific">Histidinibacterium lentulum</name>
    <dbReference type="NCBI Taxonomy" id="2480588"/>
    <lineage>
        <taxon>Bacteria</taxon>
        <taxon>Pseudomonadati</taxon>
        <taxon>Pseudomonadota</taxon>
        <taxon>Alphaproteobacteria</taxon>
        <taxon>Rhodobacterales</taxon>
        <taxon>Paracoccaceae</taxon>
        <taxon>Histidinibacterium</taxon>
    </lineage>
</organism>
<dbReference type="Gene3D" id="3.40.190.80">
    <property type="match status" value="1"/>
</dbReference>
<dbReference type="GO" id="GO:0007165">
    <property type="term" value="P:signal transduction"/>
    <property type="evidence" value="ECO:0007669"/>
    <property type="project" value="TreeGrafter"/>
</dbReference>
<evidence type="ECO:0000256" key="3">
    <source>
        <dbReference type="ARBA" id="ARBA00022842"/>
    </source>
</evidence>
<evidence type="ECO:0000256" key="1">
    <source>
        <dbReference type="ARBA" id="ARBA00009759"/>
    </source>
</evidence>
<keyword evidence="3 4" id="KW-0460">Magnesium</keyword>
<comment type="caution">
    <text evidence="5">The sequence shown here is derived from an EMBL/GenBank/DDBJ whole genome shotgun (WGS) entry which is preliminary data.</text>
</comment>
<feature type="binding site" evidence="4">
    <location>
        <position position="210"/>
    </location>
    <ligand>
        <name>Mg(2+)</name>
        <dbReference type="ChEBI" id="CHEBI:18420"/>
        <label>1</label>
        <note>catalytic</note>
    </ligand>
</feature>
<comment type="cofactor">
    <cofactor evidence="4">
        <name>Mg(2+)</name>
        <dbReference type="ChEBI" id="CHEBI:18420"/>
    </cofactor>
</comment>
<protein>
    <submittedName>
        <fullName evidence="5">3'(2'),5'-bisphosphate nucleotidase CysQ</fullName>
    </submittedName>
</protein>
<dbReference type="PANTHER" id="PTHR20854">
    <property type="entry name" value="INOSITOL MONOPHOSPHATASE"/>
    <property type="match status" value="1"/>
</dbReference>
<dbReference type="InterPro" id="IPR020550">
    <property type="entry name" value="Inositol_monophosphatase_CS"/>
</dbReference>
<evidence type="ECO:0000313" key="6">
    <source>
        <dbReference type="Proteomes" id="UP000268016"/>
    </source>
</evidence>
<dbReference type="PROSITE" id="PS00630">
    <property type="entry name" value="IMP_2"/>
    <property type="match status" value="1"/>
</dbReference>
<dbReference type="Proteomes" id="UP000268016">
    <property type="component" value="Unassembled WGS sequence"/>
</dbReference>
<feature type="binding site" evidence="4">
    <location>
        <position position="90"/>
    </location>
    <ligand>
        <name>Mg(2+)</name>
        <dbReference type="ChEBI" id="CHEBI:18420"/>
        <label>2</label>
    </ligand>
</feature>
<dbReference type="EMBL" id="RDRB01000003">
    <property type="protein sequence ID" value="ROU02974.1"/>
    <property type="molecule type" value="Genomic_DNA"/>
</dbReference>
<evidence type="ECO:0000313" key="5">
    <source>
        <dbReference type="EMBL" id="ROU02974.1"/>
    </source>
</evidence>
<evidence type="ECO:0000256" key="4">
    <source>
        <dbReference type="PIRSR" id="PIRSR600760-2"/>
    </source>
</evidence>
<dbReference type="PRINTS" id="PR00377">
    <property type="entry name" value="IMPHPHTASES"/>
</dbReference>
<dbReference type="AlphaFoldDB" id="A0A3N2R6B5"/>
<dbReference type="OrthoDB" id="9785695at2"/>
<gene>
    <name evidence="5" type="ORF">EAT49_06655</name>
</gene>
<dbReference type="CDD" id="cd01638">
    <property type="entry name" value="CysQ"/>
    <property type="match status" value="1"/>
</dbReference>
<name>A0A3N2R6B5_9RHOB</name>
<proteinExistence type="inferred from homology"/>
<feature type="binding site" evidence="4">
    <location>
        <position position="91"/>
    </location>
    <ligand>
        <name>Mg(2+)</name>
        <dbReference type="ChEBI" id="CHEBI:18420"/>
        <label>1</label>
        <note>catalytic</note>
    </ligand>
</feature>
<dbReference type="Pfam" id="PF00459">
    <property type="entry name" value="Inositol_P"/>
    <property type="match status" value="1"/>
</dbReference>
<feature type="binding site" evidence="4">
    <location>
        <position position="88"/>
    </location>
    <ligand>
        <name>Mg(2+)</name>
        <dbReference type="ChEBI" id="CHEBI:18420"/>
        <label>1</label>
        <note>catalytic</note>
    </ligand>
</feature>
<dbReference type="InterPro" id="IPR000760">
    <property type="entry name" value="Inositol_monophosphatase-like"/>
</dbReference>
<accession>A0A3N2R6B5</accession>
<dbReference type="GO" id="GO:0008934">
    <property type="term" value="F:inositol monophosphate 1-phosphatase activity"/>
    <property type="evidence" value="ECO:0007669"/>
    <property type="project" value="TreeGrafter"/>
</dbReference>
<keyword evidence="2 4" id="KW-0479">Metal-binding</keyword>